<evidence type="ECO:0000256" key="4">
    <source>
        <dbReference type="ARBA" id="ARBA00023163"/>
    </source>
</evidence>
<name>A0A484NIA4_9ASTE</name>
<keyword evidence="8" id="KW-1185">Reference proteome</keyword>
<evidence type="ECO:0000256" key="3">
    <source>
        <dbReference type="ARBA" id="ARBA00023125"/>
    </source>
</evidence>
<evidence type="ECO:0008006" key="9">
    <source>
        <dbReference type="Google" id="ProtNLM"/>
    </source>
</evidence>
<dbReference type="PANTHER" id="PTHR34269">
    <property type="entry name" value="TRANSCRIPTION FACTOR B3-DOMAIN FAMILY-RELATED"/>
    <property type="match status" value="1"/>
</dbReference>
<evidence type="ECO:0000256" key="5">
    <source>
        <dbReference type="ARBA" id="ARBA00023242"/>
    </source>
</evidence>
<evidence type="ECO:0000313" key="8">
    <source>
        <dbReference type="Proteomes" id="UP000595140"/>
    </source>
</evidence>
<dbReference type="Gene3D" id="2.40.330.10">
    <property type="entry name" value="DNA-binding pseudobarrel domain"/>
    <property type="match status" value="1"/>
</dbReference>
<evidence type="ECO:0000256" key="2">
    <source>
        <dbReference type="ARBA" id="ARBA00023015"/>
    </source>
</evidence>
<feature type="region of interest" description="Disordered" evidence="6">
    <location>
        <begin position="12"/>
        <end position="39"/>
    </location>
</feature>
<keyword evidence="2" id="KW-0805">Transcription regulation</keyword>
<protein>
    <recommendedName>
        <fullName evidence="9">TF-B3 domain-containing protein</fullName>
    </recommendedName>
</protein>
<dbReference type="GO" id="GO:0005634">
    <property type="term" value="C:nucleus"/>
    <property type="evidence" value="ECO:0007669"/>
    <property type="project" value="UniProtKB-SubCell"/>
</dbReference>
<dbReference type="GO" id="GO:0003677">
    <property type="term" value="F:DNA binding"/>
    <property type="evidence" value="ECO:0007669"/>
    <property type="project" value="UniProtKB-KW"/>
</dbReference>
<accession>A0A484NIA4</accession>
<dbReference type="SUPFAM" id="SSF101936">
    <property type="entry name" value="DNA-binding pseudobarrel domain"/>
    <property type="match status" value="1"/>
</dbReference>
<keyword evidence="3" id="KW-0238">DNA-binding</keyword>
<feature type="compositionally biased region" description="Basic and acidic residues" evidence="6">
    <location>
        <begin position="82"/>
        <end position="91"/>
    </location>
</feature>
<evidence type="ECO:0000313" key="7">
    <source>
        <dbReference type="EMBL" id="VFR00258.1"/>
    </source>
</evidence>
<dbReference type="EMBL" id="OOIL02006685">
    <property type="protein sequence ID" value="VFR00258.1"/>
    <property type="molecule type" value="Genomic_DNA"/>
</dbReference>
<dbReference type="CDD" id="cd10017">
    <property type="entry name" value="B3_DNA"/>
    <property type="match status" value="1"/>
</dbReference>
<dbReference type="AlphaFoldDB" id="A0A484NIA4"/>
<dbReference type="InterPro" id="IPR003340">
    <property type="entry name" value="B3_DNA-bd"/>
</dbReference>
<dbReference type="PANTHER" id="PTHR34269:SF11">
    <property type="entry name" value="B3 DOMAIN PROTEIN"/>
    <property type="match status" value="1"/>
</dbReference>
<feature type="region of interest" description="Disordered" evidence="6">
    <location>
        <begin position="72"/>
        <end position="91"/>
    </location>
</feature>
<comment type="subcellular location">
    <subcellularLocation>
        <location evidence="1">Nucleus</location>
    </subcellularLocation>
</comment>
<dbReference type="InterPro" id="IPR015300">
    <property type="entry name" value="DNA-bd_pseudobarrel_sf"/>
</dbReference>
<evidence type="ECO:0000256" key="1">
    <source>
        <dbReference type="ARBA" id="ARBA00004123"/>
    </source>
</evidence>
<dbReference type="OrthoDB" id="1305332at2759"/>
<reference evidence="7 8" key="1">
    <citation type="submission" date="2018-04" db="EMBL/GenBank/DDBJ databases">
        <authorList>
            <person name="Vogel A."/>
        </authorList>
    </citation>
    <scope>NUCLEOTIDE SEQUENCE [LARGE SCALE GENOMIC DNA]</scope>
</reference>
<organism evidence="7 8">
    <name type="scientific">Cuscuta campestris</name>
    <dbReference type="NCBI Taxonomy" id="132261"/>
    <lineage>
        <taxon>Eukaryota</taxon>
        <taxon>Viridiplantae</taxon>
        <taxon>Streptophyta</taxon>
        <taxon>Embryophyta</taxon>
        <taxon>Tracheophyta</taxon>
        <taxon>Spermatophyta</taxon>
        <taxon>Magnoliopsida</taxon>
        <taxon>eudicotyledons</taxon>
        <taxon>Gunneridae</taxon>
        <taxon>Pentapetalae</taxon>
        <taxon>asterids</taxon>
        <taxon>lamiids</taxon>
        <taxon>Solanales</taxon>
        <taxon>Convolvulaceae</taxon>
        <taxon>Cuscuteae</taxon>
        <taxon>Cuscuta</taxon>
        <taxon>Cuscuta subgen. Grammica</taxon>
        <taxon>Cuscuta sect. Cleistogrammica</taxon>
    </lineage>
</organism>
<dbReference type="Proteomes" id="UP000595140">
    <property type="component" value="Unassembled WGS sequence"/>
</dbReference>
<evidence type="ECO:0000256" key="6">
    <source>
        <dbReference type="SAM" id="MobiDB-lite"/>
    </source>
</evidence>
<sequence length="225" mass="25793">MFTFLCPTPLLSQEPSTPSTAVEQSLSTDLNLSPSPTPRGQISPCLREFTFTLLPCPPRSNPSPKLLDLFPNKNPSPPCNDNHSDTNDHDEKIPNLAINLVGRRVPERFNNSRWVRKRLTDSDVNTSSRLLVSKEEIVNKYVLPSLSQEQRGECHSLEGLKVKMCDVDTRSECKLVFKQWRSGSYVLTSNWRVAFVERRGLKEGDIIELLWDSKNLRFFFRKINF</sequence>
<proteinExistence type="predicted"/>
<dbReference type="InterPro" id="IPR051442">
    <property type="entry name" value="B3_domain"/>
</dbReference>
<gene>
    <name evidence="7" type="ORF">CCAM_LOCUS42033</name>
</gene>
<keyword evidence="4" id="KW-0804">Transcription</keyword>
<keyword evidence="5" id="KW-0539">Nucleus</keyword>